<dbReference type="Pfam" id="PF08203">
    <property type="entry name" value="RNA_polI_A14"/>
    <property type="match status" value="1"/>
</dbReference>
<dbReference type="AlphaFoldDB" id="C4R4N5"/>
<keyword evidence="3" id="KW-1185">Reference proteome</keyword>
<dbReference type="OrthoDB" id="4093689at2759"/>
<dbReference type="GeneID" id="8199600"/>
<dbReference type="RefSeq" id="XP_002492700.1">
    <property type="nucleotide sequence ID" value="XM_002492655.1"/>
</dbReference>
<reference evidence="2 3" key="1">
    <citation type="journal article" date="2009" name="Nat. Biotechnol.">
        <title>Genome sequence of the recombinant protein production host Pichia pastoris.</title>
        <authorList>
            <person name="De Schutter K."/>
            <person name="Lin Y.C."/>
            <person name="Tiels P."/>
            <person name="Van Hecke A."/>
            <person name="Glinka S."/>
            <person name="Weber-Lehmann J."/>
            <person name="Rouze P."/>
            <person name="Van de Peer Y."/>
            <person name="Callewaert N."/>
        </authorList>
    </citation>
    <scope>NUCLEOTIDE SEQUENCE [LARGE SCALE GENOMIC DNA]</scope>
    <source>
        <strain evidence="3">GS115 / ATCC 20864</strain>
    </source>
</reference>
<dbReference type="EMBL" id="FN392321">
    <property type="protein sequence ID" value="CAY70521.1"/>
    <property type="molecule type" value="Genomic_DNA"/>
</dbReference>
<feature type="region of interest" description="Disordered" evidence="1">
    <location>
        <begin position="86"/>
        <end position="106"/>
    </location>
</feature>
<sequence length="224" mass="25521">MSLQSIGRNMAVSHPVSINVTGQQPLETENVQELLDEFIAKADEETAQELNFMALNDGTTATATNNNAAKISQLKRLQRELRGLPPLLDAPTFGEKPRKAGFEGATADTGKIEAGVKLNKKIKFDDEPVTVEPVINTVTNSQKHVIEEEEEEVLKEVETDEQPKPEASDSESEEQERKRRKKEKKEKKDKKEKKEKKEKKDKKEKKEKKDKKEKRKEKKQESKV</sequence>
<dbReference type="KEGG" id="ppa:PAS_chr3_0472"/>
<dbReference type="FunCoup" id="C4R4N5">
    <property type="interactions" value="59"/>
</dbReference>
<dbReference type="Gene3D" id="6.10.250.3390">
    <property type="match status" value="1"/>
</dbReference>
<organism evidence="2 3">
    <name type="scientific">Komagataella phaffii (strain GS115 / ATCC 20864)</name>
    <name type="common">Yeast</name>
    <name type="synonym">Pichia pastoris</name>
    <dbReference type="NCBI Taxonomy" id="644223"/>
    <lineage>
        <taxon>Eukaryota</taxon>
        <taxon>Fungi</taxon>
        <taxon>Dikarya</taxon>
        <taxon>Ascomycota</taxon>
        <taxon>Saccharomycotina</taxon>
        <taxon>Pichiomycetes</taxon>
        <taxon>Pichiales</taxon>
        <taxon>Pichiaceae</taxon>
        <taxon>Komagataella</taxon>
    </lineage>
</organism>
<protein>
    <submittedName>
        <fullName evidence="2">Uncharacterized protein</fullName>
    </submittedName>
</protein>
<gene>
    <name evidence="2" type="ordered locus">PAS_chr3_0472</name>
</gene>
<dbReference type="STRING" id="644223.C4R4N5"/>
<evidence type="ECO:0000256" key="1">
    <source>
        <dbReference type="SAM" id="MobiDB-lite"/>
    </source>
</evidence>
<dbReference type="eggNOG" id="ENOG502S8XT">
    <property type="taxonomic scope" value="Eukaryota"/>
</dbReference>
<feature type="compositionally biased region" description="Basic residues" evidence="1">
    <location>
        <begin position="178"/>
        <end position="217"/>
    </location>
</feature>
<name>C4R4N5_KOMPG</name>
<dbReference type="InterPro" id="IPR013239">
    <property type="entry name" value="RNA_polI_Rpa14"/>
</dbReference>
<evidence type="ECO:0000313" key="2">
    <source>
        <dbReference type="EMBL" id="CAY70521.1"/>
    </source>
</evidence>
<dbReference type="OMA" id="THIKSSF"/>
<feature type="compositionally biased region" description="Basic and acidic residues" evidence="1">
    <location>
        <begin position="154"/>
        <end position="167"/>
    </location>
</feature>
<dbReference type="HOGENOM" id="CLU_109030_0_0_1"/>
<accession>C4R4N5</accession>
<proteinExistence type="predicted"/>
<feature type="region of interest" description="Disordered" evidence="1">
    <location>
        <begin position="139"/>
        <end position="224"/>
    </location>
</feature>
<dbReference type="InParanoid" id="C4R4N5"/>
<evidence type="ECO:0000313" key="3">
    <source>
        <dbReference type="Proteomes" id="UP000000314"/>
    </source>
</evidence>
<dbReference type="Proteomes" id="UP000000314">
    <property type="component" value="Chromosome 3"/>
</dbReference>